<feature type="compositionally biased region" description="Low complexity" evidence="3">
    <location>
        <begin position="678"/>
        <end position="689"/>
    </location>
</feature>
<dbReference type="Proteomes" id="UP000822476">
    <property type="component" value="Unassembled WGS sequence"/>
</dbReference>
<dbReference type="OrthoDB" id="28829at2759"/>
<keyword evidence="2" id="KW-0597">Phosphoprotein</keyword>
<evidence type="ECO:0000256" key="2">
    <source>
        <dbReference type="ARBA" id="ARBA00022553"/>
    </source>
</evidence>
<dbReference type="InterPro" id="IPR057541">
    <property type="entry name" value="PACS1/2_N"/>
</dbReference>
<dbReference type="EMBL" id="JTDE01003510">
    <property type="protein sequence ID" value="KAF7255981.1"/>
    <property type="molecule type" value="Genomic_DNA"/>
</dbReference>
<dbReference type="GO" id="GO:0072659">
    <property type="term" value="P:protein localization to plasma membrane"/>
    <property type="evidence" value="ECO:0007669"/>
    <property type="project" value="TreeGrafter"/>
</dbReference>
<evidence type="ECO:0000256" key="3">
    <source>
        <dbReference type="SAM" id="MobiDB-lite"/>
    </source>
</evidence>
<dbReference type="InterPro" id="IPR019381">
    <property type="entry name" value="PACS1/2_C"/>
</dbReference>
<accession>A0A8S9YSE2</accession>
<feature type="region of interest" description="Disordered" evidence="3">
    <location>
        <begin position="385"/>
        <end position="465"/>
    </location>
</feature>
<evidence type="ECO:0000259" key="5">
    <source>
        <dbReference type="Pfam" id="PF25332"/>
    </source>
</evidence>
<proteinExistence type="inferred from homology"/>
<reference evidence="6" key="1">
    <citation type="submission" date="2019-07" db="EMBL/GenBank/DDBJ databases">
        <title>Annotation for the trematode Paragonimus miyazaki's.</title>
        <authorList>
            <person name="Choi Y.-J."/>
        </authorList>
    </citation>
    <scope>NUCLEOTIDE SEQUENCE</scope>
    <source>
        <strain evidence="6">Japan</strain>
    </source>
</reference>
<feature type="region of interest" description="Disordered" evidence="3">
    <location>
        <begin position="678"/>
        <end position="701"/>
    </location>
</feature>
<protein>
    <submittedName>
        <fullName evidence="6">Uncharacterized protein</fullName>
    </submittedName>
</protein>
<feature type="domain" description="Phosphofurin acidic cluster sorting protein 1/2 C-terminal" evidence="4">
    <location>
        <begin position="552"/>
        <end position="657"/>
    </location>
</feature>
<sequence length="872" mass="93878">MRGSARRVLRSPEITLVTSKSVVGPVNGATNSSGPGATIEGTILPSATSAGTCCVGSGGCVPIDVNCSIQYSHWLNRDANILQILLQRRKKYKSKTVNLGYKTLAYCNVNLSQVLQRRIENRFLELYTDPNCSSLPVGRVEVQCLSTAPLEKDLLNGKRKVLDEDEEYALPDVYSEDSDHAEESDEDQIAEIEEGGHSRQKKLVKAMSVGQKQIKQKLIGLLRKLKISDPTEEDLDPTETCKLWDEIDLMTTVSDIEEEDSEADGTDTISIQSTPKPILRPFFATTGGSDDTLGADAGTKLLRRLHRQLVASGEAEVPDESGLRGVFPPIGASQNSMASKKAAPITTSSFLLTTISRAGNPSGIRHRRGVSLTGGRLAKRFAHMGRRSNPAGSGKHHPIGMDSPKSLESSTVPSSVFDASDNGVVGKSASPTKHPGAENISGHDSSDEGSPSNERPTRLSRSGYQNKADILSTSLDGDSLAAGGTQSTIAATYGRQQQAMLRISPTSPTLTSTPDLNRARDSLNRGSQAQDFLFSQCTLQQEIDKLPPGSVEKLKQVVFLVNLLEPGGKVAVDSFGDRDLRIVTITSYAETKQLFARLVTDVQSQNRRASIDDVVKVCILGGNTLVSFVLRAYVDQLSSRSAELAAAFRFFIIPVSGLTKSRQSPCAASYDSQRAQHHQVQQQQLQQQRTPVKTGRSRPVSEVPSSYLDAWTDVDSLSLDGSGSIYSENNLLACQLCRLDPKYALLFSDLCVESVVNDASGLLPTKAQTLVQSNSTEEQPIDLHFFDRCLVYLSSSRNIVSIPIGACLLGLASAVTTQPVSRPHKQSQCAEFIGNYPPGLASAPLECSQSIPTDNLPNVAGNLSKSGASSGE</sequence>
<feature type="compositionally biased region" description="Polar residues" evidence="3">
    <location>
        <begin position="448"/>
        <end position="465"/>
    </location>
</feature>
<dbReference type="PANTHER" id="PTHR13280:SF17">
    <property type="entry name" value="KRUEPPEL TARGET AT 95D, ISOFORM A"/>
    <property type="match status" value="1"/>
</dbReference>
<keyword evidence="7" id="KW-1185">Reference proteome</keyword>
<dbReference type="AlphaFoldDB" id="A0A8S9YSE2"/>
<evidence type="ECO:0000313" key="6">
    <source>
        <dbReference type="EMBL" id="KAF7255981.1"/>
    </source>
</evidence>
<evidence type="ECO:0000256" key="1">
    <source>
        <dbReference type="ARBA" id="ARBA00008590"/>
    </source>
</evidence>
<name>A0A8S9YSE2_9TREM</name>
<dbReference type="Pfam" id="PF10254">
    <property type="entry name" value="Pacs-1"/>
    <property type="match status" value="1"/>
</dbReference>
<organism evidence="6 7">
    <name type="scientific">Paragonimus skrjabini miyazakii</name>
    <dbReference type="NCBI Taxonomy" id="59628"/>
    <lineage>
        <taxon>Eukaryota</taxon>
        <taxon>Metazoa</taxon>
        <taxon>Spiralia</taxon>
        <taxon>Lophotrochozoa</taxon>
        <taxon>Platyhelminthes</taxon>
        <taxon>Trematoda</taxon>
        <taxon>Digenea</taxon>
        <taxon>Plagiorchiida</taxon>
        <taxon>Troglotremata</taxon>
        <taxon>Troglotrematidae</taxon>
        <taxon>Paragonimus</taxon>
    </lineage>
</organism>
<feature type="domain" description="Phosphofurin acidic cluster sorting protein 1/2 N-terminal C2" evidence="5">
    <location>
        <begin position="61"/>
        <end position="127"/>
    </location>
</feature>
<comment type="similarity">
    <text evidence="1">Belongs to the PACS family.</text>
</comment>
<comment type="caution">
    <text evidence="6">The sequence shown here is derived from an EMBL/GenBank/DDBJ whole genome shotgun (WGS) entry which is preliminary data.</text>
</comment>
<evidence type="ECO:0000313" key="7">
    <source>
        <dbReference type="Proteomes" id="UP000822476"/>
    </source>
</evidence>
<gene>
    <name evidence="6" type="ORF">EG68_07368</name>
</gene>
<dbReference type="PANTHER" id="PTHR13280">
    <property type="entry name" value="PHOSPHOFURIN ACIDIC CLUSTER SORTING PROTEIN"/>
    <property type="match status" value="1"/>
</dbReference>
<evidence type="ECO:0000259" key="4">
    <source>
        <dbReference type="Pfam" id="PF10254"/>
    </source>
</evidence>
<dbReference type="Pfam" id="PF25332">
    <property type="entry name" value="C2_PACS_N"/>
    <property type="match status" value="1"/>
</dbReference>